<dbReference type="GO" id="GO:0016747">
    <property type="term" value="F:acyltransferase activity, transferring groups other than amino-acyl groups"/>
    <property type="evidence" value="ECO:0007669"/>
    <property type="project" value="InterPro"/>
</dbReference>
<gene>
    <name evidence="4" type="ORF">DLM46_32725</name>
</gene>
<dbReference type="Pfam" id="PF01757">
    <property type="entry name" value="Acyl_transf_3"/>
    <property type="match status" value="1"/>
</dbReference>
<keyword evidence="4" id="KW-0012">Acyltransferase</keyword>
<keyword evidence="2" id="KW-1133">Transmembrane helix</keyword>
<keyword evidence="2" id="KW-0472">Membrane</keyword>
<feature type="transmembrane region" description="Helical" evidence="2">
    <location>
        <begin position="325"/>
        <end position="347"/>
    </location>
</feature>
<dbReference type="GO" id="GO:0016020">
    <property type="term" value="C:membrane"/>
    <property type="evidence" value="ECO:0007669"/>
    <property type="project" value="TreeGrafter"/>
</dbReference>
<evidence type="ECO:0000313" key="4">
    <source>
        <dbReference type="EMBL" id="RDJ98638.1"/>
    </source>
</evidence>
<dbReference type="AlphaFoldDB" id="A0A370MZ20"/>
<feature type="transmembrane region" description="Helical" evidence="2">
    <location>
        <begin position="136"/>
        <end position="158"/>
    </location>
</feature>
<feature type="transmembrane region" description="Helical" evidence="2">
    <location>
        <begin position="58"/>
        <end position="76"/>
    </location>
</feature>
<name>A0A370MZ20_9BURK</name>
<feature type="transmembrane region" description="Helical" evidence="2">
    <location>
        <begin position="165"/>
        <end position="188"/>
    </location>
</feature>
<organism evidence="4 5">
    <name type="scientific">Paraburkholderia lacunae</name>
    <dbReference type="NCBI Taxonomy" id="2211104"/>
    <lineage>
        <taxon>Bacteria</taxon>
        <taxon>Pseudomonadati</taxon>
        <taxon>Pseudomonadota</taxon>
        <taxon>Betaproteobacteria</taxon>
        <taxon>Burkholderiales</taxon>
        <taxon>Burkholderiaceae</taxon>
        <taxon>Paraburkholderia</taxon>
    </lineage>
</organism>
<keyword evidence="4" id="KW-0808">Transferase</keyword>
<dbReference type="Proteomes" id="UP000254875">
    <property type="component" value="Unassembled WGS sequence"/>
</dbReference>
<sequence length="428" mass="47394">MKLFGSAKPVTAGRAIELDFLRGIAIIAVMGFHFHAVHTNNFLLQIIEYPLKNFGREGVNLFFTLSGFLVGGLLLRQYAEKGHVNARRFIVRRIFRIWPAYYVLLAFHLLAGRHPWNTFLFQNLVHLQNYLGTSITQTWSLAVEEHFYLVLPALLLLFARWRLGVWTIVSILTAICAVVLTARCFAVAHGNLEGAFAYTQYRIDSLLVGVILSAVYWMRPAVYQRLAKRTGLLIAMVVVLCMWLAFATKNLVLDESIGYTIQALGFAALLVLVLEHSGSLRSSLVYRAIAWVGLYSYGIYLWHSLALAPGDMLIRKATALGLAPSLTWILALSAQFAFAILIGYVTTRAIEFPFLLMRNALFPEKRSSAVREEALAAEGPPSRHRQPARPAAEGAPSSTTTAEPADPRIAVLAARRRAEPGAGSEPAG</sequence>
<feature type="transmembrane region" description="Helical" evidence="2">
    <location>
        <begin position="20"/>
        <end position="38"/>
    </location>
</feature>
<evidence type="ECO:0000259" key="3">
    <source>
        <dbReference type="Pfam" id="PF01757"/>
    </source>
</evidence>
<evidence type="ECO:0000256" key="2">
    <source>
        <dbReference type="SAM" id="Phobius"/>
    </source>
</evidence>
<proteinExistence type="predicted"/>
<feature type="transmembrane region" description="Helical" evidence="2">
    <location>
        <begin position="284"/>
        <end position="305"/>
    </location>
</feature>
<feature type="domain" description="Acyltransferase 3" evidence="3">
    <location>
        <begin position="17"/>
        <end position="342"/>
    </location>
</feature>
<dbReference type="InterPro" id="IPR050879">
    <property type="entry name" value="Acyltransferase_3"/>
</dbReference>
<dbReference type="PANTHER" id="PTHR23028">
    <property type="entry name" value="ACETYLTRANSFERASE"/>
    <property type="match status" value="1"/>
</dbReference>
<dbReference type="GO" id="GO:0009103">
    <property type="term" value="P:lipopolysaccharide biosynthetic process"/>
    <property type="evidence" value="ECO:0007669"/>
    <property type="project" value="TreeGrafter"/>
</dbReference>
<dbReference type="RefSeq" id="WP_115107872.1">
    <property type="nucleotide sequence ID" value="NZ_QHKS01000032.1"/>
</dbReference>
<evidence type="ECO:0000256" key="1">
    <source>
        <dbReference type="SAM" id="MobiDB-lite"/>
    </source>
</evidence>
<dbReference type="InterPro" id="IPR002656">
    <property type="entry name" value="Acyl_transf_3_dom"/>
</dbReference>
<evidence type="ECO:0000313" key="5">
    <source>
        <dbReference type="Proteomes" id="UP000254875"/>
    </source>
</evidence>
<reference evidence="5" key="1">
    <citation type="submission" date="2018-05" db="EMBL/GenBank/DDBJ databases">
        <authorList>
            <person name="Feng T."/>
        </authorList>
    </citation>
    <scope>NUCLEOTIDE SEQUENCE [LARGE SCALE GENOMIC DNA]</scope>
    <source>
        <strain evidence="5">S27</strain>
    </source>
</reference>
<feature type="transmembrane region" description="Helical" evidence="2">
    <location>
        <begin position="230"/>
        <end position="247"/>
    </location>
</feature>
<protein>
    <submittedName>
        <fullName evidence="4">Acyltransferase</fullName>
    </submittedName>
</protein>
<feature type="transmembrane region" description="Helical" evidence="2">
    <location>
        <begin position="259"/>
        <end position="277"/>
    </location>
</feature>
<comment type="caution">
    <text evidence="4">The sequence shown here is derived from an EMBL/GenBank/DDBJ whole genome shotgun (WGS) entry which is preliminary data.</text>
</comment>
<keyword evidence="2" id="KW-0812">Transmembrane</keyword>
<feature type="transmembrane region" description="Helical" evidence="2">
    <location>
        <begin position="200"/>
        <end position="218"/>
    </location>
</feature>
<dbReference type="OrthoDB" id="9814807at2"/>
<feature type="transmembrane region" description="Helical" evidence="2">
    <location>
        <begin position="97"/>
        <end position="116"/>
    </location>
</feature>
<dbReference type="EMBL" id="QHKS01000032">
    <property type="protein sequence ID" value="RDJ98638.1"/>
    <property type="molecule type" value="Genomic_DNA"/>
</dbReference>
<keyword evidence="5" id="KW-1185">Reference proteome</keyword>
<accession>A0A370MZ20</accession>
<dbReference type="PANTHER" id="PTHR23028:SF53">
    <property type="entry name" value="ACYL_TRANSF_3 DOMAIN-CONTAINING PROTEIN"/>
    <property type="match status" value="1"/>
</dbReference>
<feature type="region of interest" description="Disordered" evidence="1">
    <location>
        <begin position="372"/>
        <end position="428"/>
    </location>
</feature>